<keyword evidence="2" id="KW-0902">Two-component regulatory system</keyword>
<evidence type="ECO:0000256" key="7">
    <source>
        <dbReference type="PROSITE-ProRule" id="PRU01091"/>
    </source>
</evidence>
<feature type="DNA-binding region" description="OmpR/PhoB-type" evidence="7">
    <location>
        <begin position="131"/>
        <end position="230"/>
    </location>
</feature>
<dbReference type="PROSITE" id="PS51755">
    <property type="entry name" value="OMPR_PHOB"/>
    <property type="match status" value="1"/>
</dbReference>
<dbReference type="CDD" id="cd17574">
    <property type="entry name" value="REC_OmpR"/>
    <property type="match status" value="1"/>
</dbReference>
<feature type="domain" description="OmpR/PhoB-type" evidence="9">
    <location>
        <begin position="131"/>
        <end position="230"/>
    </location>
</feature>
<keyword evidence="3" id="KW-0805">Transcription regulation</keyword>
<proteinExistence type="predicted"/>
<dbReference type="PANTHER" id="PTHR48111">
    <property type="entry name" value="REGULATOR OF RPOS"/>
    <property type="match status" value="1"/>
</dbReference>
<dbReference type="Proteomes" id="UP000501058">
    <property type="component" value="Chromosome"/>
</dbReference>
<reference evidence="10 11" key="1">
    <citation type="submission" date="2020-03" db="EMBL/GenBank/DDBJ databases">
        <title>Propioniciclava sp. nov., isolated from Hydrophilus acuminatus.</title>
        <authorList>
            <person name="Hyun D.-W."/>
            <person name="Bae J.-W."/>
        </authorList>
    </citation>
    <scope>NUCLEOTIDE SEQUENCE [LARGE SCALE GENOMIC DNA]</scope>
    <source>
        <strain evidence="10 11">HDW11</strain>
    </source>
</reference>
<dbReference type="FunFam" id="3.40.50.2300:FF:000001">
    <property type="entry name" value="DNA-binding response regulator PhoB"/>
    <property type="match status" value="1"/>
</dbReference>
<accession>A0A6G7Y4X7</accession>
<keyword evidence="11" id="KW-1185">Reference proteome</keyword>
<feature type="domain" description="Response regulatory" evidence="8">
    <location>
        <begin position="5"/>
        <end position="118"/>
    </location>
</feature>
<evidence type="ECO:0000256" key="4">
    <source>
        <dbReference type="ARBA" id="ARBA00023125"/>
    </source>
</evidence>
<dbReference type="PROSITE" id="PS50110">
    <property type="entry name" value="RESPONSE_REGULATORY"/>
    <property type="match status" value="1"/>
</dbReference>
<organism evidence="10 11">
    <name type="scientific">Propioniciclava coleopterorum</name>
    <dbReference type="NCBI Taxonomy" id="2714937"/>
    <lineage>
        <taxon>Bacteria</taxon>
        <taxon>Bacillati</taxon>
        <taxon>Actinomycetota</taxon>
        <taxon>Actinomycetes</taxon>
        <taxon>Propionibacteriales</taxon>
        <taxon>Propionibacteriaceae</taxon>
        <taxon>Propioniciclava</taxon>
    </lineage>
</organism>
<sequence>MSSQTVLVVDDEPRMVAMLELALGAAGYEVRTAPDAERAWRVLQEEAIALVVLDVMMPGTSGLELCQRIREHASVPVILLTAKDAAADRVEGLEAGADDYLAKPFSPRELVLRVGAILRWTSHREPAKVVGTRRRVGDLTLDAALSMGRRGERDLHLTPSEFRLLWLLTDEVGTLVATDRLLEAIGHDSDRWGGRAALRTAIYRLRGKIEDAGAEPCIATEHGRGYRFVTAGRRP</sequence>
<evidence type="ECO:0000259" key="9">
    <source>
        <dbReference type="PROSITE" id="PS51755"/>
    </source>
</evidence>
<dbReference type="InterPro" id="IPR016032">
    <property type="entry name" value="Sig_transdc_resp-reg_C-effctor"/>
</dbReference>
<dbReference type="Gene3D" id="1.10.10.10">
    <property type="entry name" value="Winged helix-like DNA-binding domain superfamily/Winged helix DNA-binding domain"/>
    <property type="match status" value="1"/>
</dbReference>
<evidence type="ECO:0000259" key="8">
    <source>
        <dbReference type="PROSITE" id="PS50110"/>
    </source>
</evidence>
<dbReference type="GO" id="GO:0006355">
    <property type="term" value="P:regulation of DNA-templated transcription"/>
    <property type="evidence" value="ECO:0007669"/>
    <property type="project" value="InterPro"/>
</dbReference>
<dbReference type="GO" id="GO:0000156">
    <property type="term" value="F:phosphorelay response regulator activity"/>
    <property type="evidence" value="ECO:0007669"/>
    <property type="project" value="TreeGrafter"/>
</dbReference>
<keyword evidence="1 6" id="KW-0597">Phosphoprotein</keyword>
<evidence type="ECO:0000256" key="5">
    <source>
        <dbReference type="ARBA" id="ARBA00023163"/>
    </source>
</evidence>
<evidence type="ECO:0000313" key="11">
    <source>
        <dbReference type="Proteomes" id="UP000501058"/>
    </source>
</evidence>
<evidence type="ECO:0000256" key="2">
    <source>
        <dbReference type="ARBA" id="ARBA00023012"/>
    </source>
</evidence>
<dbReference type="InterPro" id="IPR036388">
    <property type="entry name" value="WH-like_DNA-bd_sf"/>
</dbReference>
<protein>
    <submittedName>
        <fullName evidence="10">Response regulator transcription factor</fullName>
    </submittedName>
</protein>
<dbReference type="Gene3D" id="3.40.50.2300">
    <property type="match status" value="1"/>
</dbReference>
<dbReference type="SMART" id="SM00862">
    <property type="entry name" value="Trans_reg_C"/>
    <property type="match status" value="1"/>
</dbReference>
<dbReference type="SMART" id="SM00448">
    <property type="entry name" value="REC"/>
    <property type="match status" value="1"/>
</dbReference>
<dbReference type="Pfam" id="PF00486">
    <property type="entry name" value="Trans_reg_C"/>
    <property type="match status" value="1"/>
</dbReference>
<dbReference type="InterPro" id="IPR001789">
    <property type="entry name" value="Sig_transdc_resp-reg_receiver"/>
</dbReference>
<dbReference type="AlphaFoldDB" id="A0A6G7Y4X7"/>
<feature type="modified residue" description="4-aspartylphosphate" evidence="6">
    <location>
        <position position="54"/>
    </location>
</feature>
<dbReference type="InterPro" id="IPR039420">
    <property type="entry name" value="WalR-like"/>
</dbReference>
<name>A0A6G7Y4X7_9ACTN</name>
<dbReference type="InterPro" id="IPR011006">
    <property type="entry name" value="CheY-like_superfamily"/>
</dbReference>
<dbReference type="Pfam" id="PF00072">
    <property type="entry name" value="Response_reg"/>
    <property type="match status" value="1"/>
</dbReference>
<dbReference type="GO" id="GO:0032993">
    <property type="term" value="C:protein-DNA complex"/>
    <property type="evidence" value="ECO:0007669"/>
    <property type="project" value="TreeGrafter"/>
</dbReference>
<dbReference type="InterPro" id="IPR001867">
    <property type="entry name" value="OmpR/PhoB-type_DNA-bd"/>
</dbReference>
<dbReference type="Gene3D" id="6.10.250.690">
    <property type="match status" value="1"/>
</dbReference>
<dbReference type="SUPFAM" id="SSF52172">
    <property type="entry name" value="CheY-like"/>
    <property type="match status" value="1"/>
</dbReference>
<dbReference type="EMBL" id="CP049865">
    <property type="protein sequence ID" value="QIK71872.1"/>
    <property type="molecule type" value="Genomic_DNA"/>
</dbReference>
<evidence type="ECO:0000256" key="3">
    <source>
        <dbReference type="ARBA" id="ARBA00023015"/>
    </source>
</evidence>
<dbReference type="SUPFAM" id="SSF46894">
    <property type="entry name" value="C-terminal effector domain of the bipartite response regulators"/>
    <property type="match status" value="1"/>
</dbReference>
<keyword evidence="5" id="KW-0804">Transcription</keyword>
<dbReference type="KEGG" id="prv:G7070_05775"/>
<dbReference type="GO" id="GO:0000976">
    <property type="term" value="F:transcription cis-regulatory region binding"/>
    <property type="evidence" value="ECO:0007669"/>
    <property type="project" value="TreeGrafter"/>
</dbReference>
<dbReference type="RefSeq" id="WP_166232690.1">
    <property type="nucleotide sequence ID" value="NZ_CP049865.1"/>
</dbReference>
<evidence type="ECO:0000313" key="10">
    <source>
        <dbReference type="EMBL" id="QIK71872.1"/>
    </source>
</evidence>
<dbReference type="GO" id="GO:0005829">
    <property type="term" value="C:cytosol"/>
    <property type="evidence" value="ECO:0007669"/>
    <property type="project" value="TreeGrafter"/>
</dbReference>
<dbReference type="CDD" id="cd00383">
    <property type="entry name" value="trans_reg_C"/>
    <property type="match status" value="1"/>
</dbReference>
<evidence type="ECO:0000256" key="1">
    <source>
        <dbReference type="ARBA" id="ARBA00022553"/>
    </source>
</evidence>
<keyword evidence="4 7" id="KW-0238">DNA-binding</keyword>
<gene>
    <name evidence="10" type="ORF">G7070_05775</name>
</gene>
<dbReference type="PANTHER" id="PTHR48111:SF1">
    <property type="entry name" value="TWO-COMPONENT RESPONSE REGULATOR ORR33"/>
    <property type="match status" value="1"/>
</dbReference>
<evidence type="ECO:0000256" key="6">
    <source>
        <dbReference type="PROSITE-ProRule" id="PRU00169"/>
    </source>
</evidence>